<dbReference type="InterPro" id="IPR023198">
    <property type="entry name" value="PGP-like_dom2"/>
</dbReference>
<dbReference type="SFLD" id="SFLDS00003">
    <property type="entry name" value="Haloacid_Dehalogenase"/>
    <property type="match status" value="1"/>
</dbReference>
<accession>A0ABT4BPK8</accession>
<reference evidence="1 2" key="1">
    <citation type="submission" date="2022-11" db="EMBL/GenBank/DDBJ databases">
        <authorList>
            <person name="Caiyu Z."/>
        </authorList>
    </citation>
    <scope>NUCLEOTIDE SEQUENCE [LARGE SCALE GENOMIC DNA]</scope>
    <source>
        <strain evidence="1 2">YR-4</strain>
    </source>
</reference>
<dbReference type="RefSeq" id="WP_268056832.1">
    <property type="nucleotide sequence ID" value="NZ_JAPOHA010000001.1"/>
</dbReference>
<dbReference type="SUPFAM" id="SSF56784">
    <property type="entry name" value="HAD-like"/>
    <property type="match status" value="1"/>
</dbReference>
<dbReference type="InterPro" id="IPR006439">
    <property type="entry name" value="HAD-SF_hydro_IA"/>
</dbReference>
<organism evidence="1 2">
    <name type="scientific">Caproiciproducens galactitolivorans</name>
    <dbReference type="NCBI Taxonomy" id="642589"/>
    <lineage>
        <taxon>Bacteria</taxon>
        <taxon>Bacillati</taxon>
        <taxon>Bacillota</taxon>
        <taxon>Clostridia</taxon>
        <taxon>Eubacteriales</taxon>
        <taxon>Acutalibacteraceae</taxon>
        <taxon>Caproiciproducens</taxon>
    </lineage>
</organism>
<protein>
    <submittedName>
        <fullName evidence="1">HAD family phosphatase</fullName>
    </submittedName>
</protein>
<dbReference type="InterPro" id="IPR036412">
    <property type="entry name" value="HAD-like_sf"/>
</dbReference>
<name>A0ABT4BPK8_9FIRM</name>
<sequence>MIKAVILDMDGTMFNTERIMSDAWVKAGKELRCADGREIYRQIMGMTHDSAKKVFRETYGEGYPYEDFIELGRKFNNDYLAENGVPVKEGLYTLLDYLKENGYKTAVATSTQRETTLSHLKSTNTIQYFDSVICGDMVEKSKPDPDIYLKTAGALQVQPAECMVIEDSPNGITSAYRAGMKTVMVPDMIEPNPELNAMLYACAETLDRIIPILKK</sequence>
<dbReference type="PANTHER" id="PTHR18901:SF38">
    <property type="entry name" value="PSEUDOURIDINE-5'-PHOSPHATASE"/>
    <property type="match status" value="1"/>
</dbReference>
<dbReference type="InterPro" id="IPR023214">
    <property type="entry name" value="HAD_sf"/>
</dbReference>
<dbReference type="EMBL" id="JAPOHA010000001">
    <property type="protein sequence ID" value="MCY1712824.1"/>
    <property type="molecule type" value="Genomic_DNA"/>
</dbReference>
<dbReference type="PRINTS" id="PR00413">
    <property type="entry name" value="HADHALOGNASE"/>
</dbReference>
<dbReference type="SFLD" id="SFLDG01135">
    <property type="entry name" value="C1.5.6:_HAD__Beta-PGM__Phospha"/>
    <property type="match status" value="1"/>
</dbReference>
<evidence type="ECO:0000313" key="1">
    <source>
        <dbReference type="EMBL" id="MCY1712824.1"/>
    </source>
</evidence>
<proteinExistence type="predicted"/>
<dbReference type="Proteomes" id="UP001082703">
    <property type="component" value="Unassembled WGS sequence"/>
</dbReference>
<dbReference type="InterPro" id="IPR041492">
    <property type="entry name" value="HAD_2"/>
</dbReference>
<gene>
    <name evidence="1" type="ORF">OUY18_00935</name>
</gene>
<dbReference type="NCBIfam" id="TIGR01509">
    <property type="entry name" value="HAD-SF-IA-v3"/>
    <property type="match status" value="1"/>
</dbReference>
<dbReference type="PANTHER" id="PTHR18901">
    <property type="entry name" value="2-DEOXYGLUCOSE-6-PHOSPHATE PHOSPHATASE 2"/>
    <property type="match status" value="1"/>
</dbReference>
<evidence type="ECO:0000313" key="2">
    <source>
        <dbReference type="Proteomes" id="UP001082703"/>
    </source>
</evidence>
<keyword evidence="2" id="KW-1185">Reference proteome</keyword>
<comment type="caution">
    <text evidence="1">The sequence shown here is derived from an EMBL/GenBank/DDBJ whole genome shotgun (WGS) entry which is preliminary data.</text>
</comment>
<dbReference type="SFLD" id="SFLDG01129">
    <property type="entry name" value="C1.5:_HAD__Beta-PGM__Phosphata"/>
    <property type="match status" value="1"/>
</dbReference>
<dbReference type="Gene3D" id="1.10.150.240">
    <property type="entry name" value="Putative phosphatase, domain 2"/>
    <property type="match status" value="1"/>
</dbReference>
<dbReference type="Pfam" id="PF13419">
    <property type="entry name" value="HAD_2"/>
    <property type="match status" value="1"/>
</dbReference>
<dbReference type="Gene3D" id="3.40.50.1000">
    <property type="entry name" value="HAD superfamily/HAD-like"/>
    <property type="match status" value="1"/>
</dbReference>